<dbReference type="GO" id="GO:0008270">
    <property type="term" value="F:zinc ion binding"/>
    <property type="evidence" value="ECO:0007669"/>
    <property type="project" value="UniProtKB-KW"/>
</dbReference>
<feature type="non-terminal residue" evidence="11">
    <location>
        <position position="1"/>
    </location>
</feature>
<keyword evidence="6" id="KW-0238">DNA-binding</keyword>
<dbReference type="InterPro" id="IPR036236">
    <property type="entry name" value="Znf_C2H2_sf"/>
</dbReference>
<dbReference type="PANTHER" id="PTHR24404:SF114">
    <property type="entry name" value="KLUMPFUSS, ISOFORM B-RELATED"/>
    <property type="match status" value="1"/>
</dbReference>
<dbReference type="GO" id="GO:0005634">
    <property type="term" value="C:nucleus"/>
    <property type="evidence" value="ECO:0007669"/>
    <property type="project" value="UniProtKB-SubCell"/>
</dbReference>
<feature type="domain" description="C2H2-type" evidence="10">
    <location>
        <begin position="80"/>
        <end position="107"/>
    </location>
</feature>
<evidence type="ECO:0000256" key="3">
    <source>
        <dbReference type="ARBA" id="ARBA00022737"/>
    </source>
</evidence>
<protein>
    <recommendedName>
        <fullName evidence="10">C2H2-type domain-containing protein</fullName>
    </recommendedName>
</protein>
<dbReference type="GO" id="GO:0000978">
    <property type="term" value="F:RNA polymerase II cis-regulatory region sequence-specific DNA binding"/>
    <property type="evidence" value="ECO:0007669"/>
    <property type="project" value="TreeGrafter"/>
</dbReference>
<dbReference type="InterPro" id="IPR050589">
    <property type="entry name" value="Ikaros_C2H2-ZF"/>
</dbReference>
<evidence type="ECO:0000256" key="2">
    <source>
        <dbReference type="ARBA" id="ARBA00022723"/>
    </source>
</evidence>
<dbReference type="GO" id="GO:0003700">
    <property type="term" value="F:DNA-binding transcription factor activity"/>
    <property type="evidence" value="ECO:0007669"/>
    <property type="project" value="TreeGrafter"/>
</dbReference>
<feature type="compositionally biased region" description="Low complexity" evidence="9">
    <location>
        <begin position="209"/>
        <end position="222"/>
    </location>
</feature>
<keyword evidence="3" id="KW-0677">Repeat</keyword>
<evidence type="ECO:0000256" key="6">
    <source>
        <dbReference type="ARBA" id="ARBA00023125"/>
    </source>
</evidence>
<feature type="domain" description="C2H2-type" evidence="10">
    <location>
        <begin position="108"/>
        <end position="135"/>
    </location>
</feature>
<dbReference type="PROSITE" id="PS50157">
    <property type="entry name" value="ZINC_FINGER_C2H2_2"/>
    <property type="match status" value="3"/>
</dbReference>
<keyword evidence="5" id="KW-0862">Zinc</keyword>
<dbReference type="InterPro" id="IPR013087">
    <property type="entry name" value="Znf_C2H2_type"/>
</dbReference>
<sequence length="455" mass="49781">EVQQQMAPHSLLLHSPYDMPIKQEPGTHSPDHSGATSAEMLFASQFSLPGAFMHNNNSESMNHNSLGRSSCTTKDRKRPYPCNICPSRFGSKMELEEHQNSHTGQKPFECDVCKARFNRRSTLWNHKRIHSDAKPFVCSVCQMTFKWKNSLKCHKEMHLRKNESSTVLDNDLRQLTYATAAKRNKEATLPDSNSPIHPQPVSSKKKASKSSSASTSSISSTIGTGLLQDGSPNLLGVLPTAHIDIDQASLDTLVHQNNGNILVQLCSEVDPHLGRTNLLEDSLLSQSHLFGDIKNEIYPQISDSGLGMNGSISCQPINHINVNVQIPIGNMFNFRGIGQSLPSVHHLTSTASSLPSVSIPTDYTGDLSQSQYILSHNDMMPSVSYQQNMDPCLILSGGGTDYMSNYDFSVIGVHHGYDTNASTPGDSHSSVPSVGLDSGVSGVFDNGKSIPHDRW</sequence>
<name>A0AAV5WQC7_9BILA</name>
<feature type="region of interest" description="Disordered" evidence="9">
    <location>
        <begin position="1"/>
        <end position="35"/>
    </location>
</feature>
<comment type="subcellular location">
    <subcellularLocation>
        <location evidence="1">Nucleus</location>
    </subcellularLocation>
</comment>
<dbReference type="GO" id="GO:0006357">
    <property type="term" value="P:regulation of transcription by RNA polymerase II"/>
    <property type="evidence" value="ECO:0007669"/>
    <property type="project" value="TreeGrafter"/>
</dbReference>
<evidence type="ECO:0000256" key="5">
    <source>
        <dbReference type="ARBA" id="ARBA00022833"/>
    </source>
</evidence>
<dbReference type="FunFam" id="3.30.160.60:FF:001666">
    <property type="entry name" value="MDS1 and EVI1 complex locus"/>
    <property type="match status" value="1"/>
</dbReference>
<dbReference type="SUPFAM" id="SSF57667">
    <property type="entry name" value="beta-beta-alpha zinc fingers"/>
    <property type="match status" value="2"/>
</dbReference>
<proteinExistence type="predicted"/>
<feature type="domain" description="C2H2-type" evidence="10">
    <location>
        <begin position="136"/>
        <end position="163"/>
    </location>
</feature>
<dbReference type="Gene3D" id="3.30.160.60">
    <property type="entry name" value="Classic Zinc Finger"/>
    <property type="match status" value="3"/>
</dbReference>
<evidence type="ECO:0000256" key="9">
    <source>
        <dbReference type="SAM" id="MobiDB-lite"/>
    </source>
</evidence>
<feature type="region of interest" description="Disordered" evidence="9">
    <location>
        <begin position="183"/>
        <end position="224"/>
    </location>
</feature>
<keyword evidence="12" id="KW-1185">Reference proteome</keyword>
<dbReference type="PANTHER" id="PTHR24404">
    <property type="entry name" value="ZINC FINGER PROTEIN"/>
    <property type="match status" value="1"/>
</dbReference>
<dbReference type="EMBL" id="BTSY01000006">
    <property type="protein sequence ID" value="GMT33603.1"/>
    <property type="molecule type" value="Genomic_DNA"/>
</dbReference>
<dbReference type="Proteomes" id="UP001432322">
    <property type="component" value="Unassembled WGS sequence"/>
</dbReference>
<keyword evidence="7" id="KW-0539">Nucleus</keyword>
<reference evidence="11" key="1">
    <citation type="submission" date="2023-10" db="EMBL/GenBank/DDBJ databases">
        <title>Genome assembly of Pristionchus species.</title>
        <authorList>
            <person name="Yoshida K."/>
            <person name="Sommer R.J."/>
        </authorList>
    </citation>
    <scope>NUCLEOTIDE SEQUENCE</scope>
    <source>
        <strain evidence="11">RS5133</strain>
    </source>
</reference>
<evidence type="ECO:0000256" key="8">
    <source>
        <dbReference type="PROSITE-ProRule" id="PRU00042"/>
    </source>
</evidence>
<organism evidence="11 12">
    <name type="scientific">Pristionchus fissidentatus</name>
    <dbReference type="NCBI Taxonomy" id="1538716"/>
    <lineage>
        <taxon>Eukaryota</taxon>
        <taxon>Metazoa</taxon>
        <taxon>Ecdysozoa</taxon>
        <taxon>Nematoda</taxon>
        <taxon>Chromadorea</taxon>
        <taxon>Rhabditida</taxon>
        <taxon>Rhabditina</taxon>
        <taxon>Diplogasteromorpha</taxon>
        <taxon>Diplogasteroidea</taxon>
        <taxon>Neodiplogasteridae</taxon>
        <taxon>Pristionchus</taxon>
    </lineage>
</organism>
<gene>
    <name evidence="11" type="ORF">PFISCL1PPCAC_24900</name>
</gene>
<keyword evidence="2" id="KW-0479">Metal-binding</keyword>
<evidence type="ECO:0000256" key="7">
    <source>
        <dbReference type="ARBA" id="ARBA00023242"/>
    </source>
</evidence>
<evidence type="ECO:0000256" key="4">
    <source>
        <dbReference type="ARBA" id="ARBA00022771"/>
    </source>
</evidence>
<dbReference type="PROSITE" id="PS00028">
    <property type="entry name" value="ZINC_FINGER_C2H2_1"/>
    <property type="match status" value="3"/>
</dbReference>
<dbReference type="Pfam" id="PF00096">
    <property type="entry name" value="zf-C2H2"/>
    <property type="match status" value="2"/>
</dbReference>
<dbReference type="AlphaFoldDB" id="A0AAV5WQC7"/>
<evidence type="ECO:0000259" key="10">
    <source>
        <dbReference type="PROSITE" id="PS50157"/>
    </source>
</evidence>
<dbReference type="FunFam" id="3.30.160.60:FF:001729">
    <property type="entry name" value="Zinc finger protein 337"/>
    <property type="match status" value="1"/>
</dbReference>
<accession>A0AAV5WQC7</accession>
<evidence type="ECO:0000313" key="11">
    <source>
        <dbReference type="EMBL" id="GMT33603.1"/>
    </source>
</evidence>
<dbReference type="FunFam" id="3.30.160.60:FF:000145">
    <property type="entry name" value="Zinc finger protein 574"/>
    <property type="match status" value="1"/>
</dbReference>
<evidence type="ECO:0000313" key="12">
    <source>
        <dbReference type="Proteomes" id="UP001432322"/>
    </source>
</evidence>
<keyword evidence="4 8" id="KW-0863">Zinc-finger</keyword>
<comment type="caution">
    <text evidence="11">The sequence shown here is derived from an EMBL/GenBank/DDBJ whole genome shotgun (WGS) entry which is preliminary data.</text>
</comment>
<evidence type="ECO:0000256" key="1">
    <source>
        <dbReference type="ARBA" id="ARBA00004123"/>
    </source>
</evidence>
<dbReference type="SMART" id="SM00355">
    <property type="entry name" value="ZnF_C2H2"/>
    <property type="match status" value="3"/>
</dbReference>
<feature type="region of interest" description="Disordered" evidence="9">
    <location>
        <begin position="421"/>
        <end position="455"/>
    </location>
</feature>
<feature type="compositionally biased region" description="Polar residues" evidence="9">
    <location>
        <begin position="421"/>
        <end position="432"/>
    </location>
</feature>